<evidence type="ECO:0000256" key="2">
    <source>
        <dbReference type="ARBA" id="ARBA00025370"/>
    </source>
</evidence>
<accession>A0A8H5BM31</accession>
<dbReference type="Proteomes" id="UP000541558">
    <property type="component" value="Unassembled WGS sequence"/>
</dbReference>
<feature type="region of interest" description="Disordered" evidence="3">
    <location>
        <begin position="543"/>
        <end position="565"/>
    </location>
</feature>
<dbReference type="EMBL" id="JAACJK010000163">
    <property type="protein sequence ID" value="KAF5325629.1"/>
    <property type="molecule type" value="Genomic_DNA"/>
</dbReference>
<name>A0A8H5BM31_9AGAR</name>
<feature type="compositionally biased region" description="Low complexity" evidence="3">
    <location>
        <begin position="116"/>
        <end position="130"/>
    </location>
</feature>
<sequence length="565" mass="60452">MSNSTESHFLRTILPALPSEFSQQLRNLCSSNASNEAFLENFVRFLAGADCTPDSSKGLRAQWPEKQVSTRQMLTDLLKPPATVSTSEVNGAPLKRARDDSGSEGSKRQRISPTDAPAVAGAANTNAPEASSSTAAEDPIQFILHSISTTSPVRKKVDIEIRKDSITFTNPTSRKVEATVPVSCLRRAFILPTRGKTKAHWTVVMTSSDYTGTAKGAPLAKDNPQIIFGLDAAATADLSTTEYKESAESKSTIPKGSSTIAAIRQLLSHLPNTVVYEPSVDEFKSSVNQFGSSTKSASEGGVPGLEAYRAAKPGSLWFMKEGLLWGESKPCEFWAIEDLLDSSEGVRLSPGSGRVFSVHLVRKSRKDDTSGDDKMQVENGDEEEEEDLGIETELGMIDSRERDGVFEWVRKHQNMFGRKPGNALSAEEEEEVAAAAKAAKIAAQQLAGPSTIRSLALDSDSEDEDFVGSESDDGSGSESGDDEESGSGGDDGDEEEAEGSDEADAEGDEDEEGGKLDPARHPLMRPGAVPKMSKAAMNMVVGMLEDDLMGGPSGDGEEEVDELED</sequence>
<dbReference type="Pfam" id="PF08512">
    <property type="entry name" value="Rttp106-like_middle"/>
    <property type="match status" value="1"/>
</dbReference>
<dbReference type="PANTHER" id="PTHR45849">
    <property type="entry name" value="FACT COMPLEX SUBUNIT SSRP1"/>
    <property type="match status" value="1"/>
</dbReference>
<gene>
    <name evidence="5" type="ORF">D9611_000829</name>
</gene>
<comment type="caution">
    <text evidence="5">The sequence shown here is derived from an EMBL/GenBank/DDBJ whole genome shotgun (WGS) entry which is preliminary data.</text>
</comment>
<keyword evidence="6" id="KW-1185">Reference proteome</keyword>
<dbReference type="OrthoDB" id="75754at2759"/>
<evidence type="ECO:0000259" key="4">
    <source>
        <dbReference type="SMART" id="SM01287"/>
    </source>
</evidence>
<protein>
    <recommendedName>
        <fullName evidence="4">Histone chaperone RTT106/FACT complex subunit SPT16-like middle domain-containing protein</fullName>
    </recommendedName>
</protein>
<dbReference type="SUPFAM" id="SSF50729">
    <property type="entry name" value="PH domain-like"/>
    <property type="match status" value="1"/>
</dbReference>
<dbReference type="SMART" id="SM01287">
    <property type="entry name" value="Rtt106"/>
    <property type="match status" value="1"/>
</dbReference>
<feature type="domain" description="Histone chaperone RTT106/FACT complex subunit SPT16-like middle" evidence="4">
    <location>
        <begin position="302"/>
        <end position="415"/>
    </location>
</feature>
<organism evidence="5 6">
    <name type="scientific">Ephemerocybe angulata</name>
    <dbReference type="NCBI Taxonomy" id="980116"/>
    <lineage>
        <taxon>Eukaryota</taxon>
        <taxon>Fungi</taxon>
        <taxon>Dikarya</taxon>
        <taxon>Basidiomycota</taxon>
        <taxon>Agaricomycotina</taxon>
        <taxon>Agaricomycetes</taxon>
        <taxon>Agaricomycetidae</taxon>
        <taxon>Agaricales</taxon>
        <taxon>Agaricineae</taxon>
        <taxon>Psathyrellaceae</taxon>
        <taxon>Ephemerocybe</taxon>
    </lineage>
</organism>
<evidence type="ECO:0000313" key="5">
    <source>
        <dbReference type="EMBL" id="KAF5325629.1"/>
    </source>
</evidence>
<evidence type="ECO:0000256" key="1">
    <source>
        <dbReference type="ARBA" id="ARBA00006159"/>
    </source>
</evidence>
<dbReference type="InterPro" id="IPR011993">
    <property type="entry name" value="PH-like_dom_sf"/>
</dbReference>
<comment type="similarity">
    <text evidence="1">Belongs to the RTT106 family.</text>
</comment>
<reference evidence="5 6" key="1">
    <citation type="journal article" date="2020" name="ISME J.">
        <title>Uncovering the hidden diversity of litter-decomposition mechanisms in mushroom-forming fungi.</title>
        <authorList>
            <person name="Floudas D."/>
            <person name="Bentzer J."/>
            <person name="Ahren D."/>
            <person name="Johansson T."/>
            <person name="Persson P."/>
            <person name="Tunlid A."/>
        </authorList>
    </citation>
    <scope>NUCLEOTIDE SEQUENCE [LARGE SCALE GENOMIC DNA]</scope>
    <source>
        <strain evidence="5 6">CBS 175.51</strain>
    </source>
</reference>
<comment type="function">
    <text evidence="2">Component of the FACT complex, a general chromatin factor that acts to reorganize nucleosomes. The FACT complex is involved in multiple processes that require DNA as a template such as mRNA elongation, DNA replication and DNA repair. During transcription elongation the FACT complex acts as a histone chaperone that both destabilizes and restores nucleosomal structure. It facilitates the passage of RNA polymerase II and transcription by promoting the dissociation of one histone H2A-H2B dimer from the nucleosome, then subsequently promotes the reestablishment of the nucleosome following the passage of RNA polymerase II.</text>
</comment>
<evidence type="ECO:0000313" key="6">
    <source>
        <dbReference type="Proteomes" id="UP000541558"/>
    </source>
</evidence>
<dbReference type="GO" id="GO:0042393">
    <property type="term" value="F:histone binding"/>
    <property type="evidence" value="ECO:0007669"/>
    <property type="project" value="TreeGrafter"/>
</dbReference>
<dbReference type="InterPro" id="IPR013719">
    <property type="entry name" value="RTT106/SPT16-like_middle_dom"/>
</dbReference>
<feature type="region of interest" description="Disordered" evidence="3">
    <location>
        <begin position="78"/>
        <end position="135"/>
    </location>
</feature>
<feature type="compositionally biased region" description="Basic and acidic residues" evidence="3">
    <location>
        <begin position="366"/>
        <end position="376"/>
    </location>
</feature>
<evidence type="ECO:0000256" key="3">
    <source>
        <dbReference type="SAM" id="MobiDB-lite"/>
    </source>
</evidence>
<feature type="compositionally biased region" description="Acidic residues" evidence="3">
    <location>
        <begin position="459"/>
        <end position="512"/>
    </location>
</feature>
<dbReference type="GO" id="GO:0031491">
    <property type="term" value="F:nucleosome binding"/>
    <property type="evidence" value="ECO:0007669"/>
    <property type="project" value="TreeGrafter"/>
</dbReference>
<proteinExistence type="inferred from homology"/>
<feature type="compositionally biased region" description="Acidic residues" evidence="3">
    <location>
        <begin position="555"/>
        <end position="565"/>
    </location>
</feature>
<dbReference type="Gene3D" id="2.30.29.30">
    <property type="entry name" value="Pleckstrin-homology domain (PH domain)/Phosphotyrosine-binding domain (PTB)"/>
    <property type="match status" value="1"/>
</dbReference>
<dbReference type="InterPro" id="IPR050454">
    <property type="entry name" value="RTT106/SSRP1_HistChap/FACT"/>
</dbReference>
<feature type="region of interest" description="Disordered" evidence="3">
    <location>
        <begin position="458"/>
        <end position="531"/>
    </location>
</feature>
<dbReference type="AlphaFoldDB" id="A0A8H5BM31"/>
<feature type="region of interest" description="Disordered" evidence="3">
    <location>
        <begin position="366"/>
        <end position="387"/>
    </location>
</feature>
<feature type="compositionally biased region" description="Basic and acidic residues" evidence="3">
    <location>
        <begin position="96"/>
        <end position="107"/>
    </location>
</feature>
<dbReference type="PANTHER" id="PTHR45849:SF3">
    <property type="entry name" value="HISTONE CHAPERONE RTT106"/>
    <property type="match status" value="1"/>
</dbReference>